<reference evidence="1" key="1">
    <citation type="submission" date="2021-02" db="EMBL/GenBank/DDBJ databases">
        <authorList>
            <person name="Nowell W R."/>
        </authorList>
    </citation>
    <scope>NUCLEOTIDE SEQUENCE</scope>
</reference>
<proteinExistence type="predicted"/>
<sequence>MDIDNMLYGIFFVLTMFTYYCESFFKHSPLQLSSITRRRNLTCATDFGDTDVFTNCEYCVYEFFNNGTDSTISHDCIYITNSYRLVTQRCSGFTSDSDIGYGLCSPLPFEYFDVDLLCICATNLCNENLTMCKHSVDSNPRLPALPSPIPTLSANKSAISCQDTPLGVLNSTYYCVRDSTPYINMTQCEEYVRTHTVVCMYLEMDHGSYLTLVAIPDEDYEYVLADEIDKMQRMNTKTNVQQYYNETSATFYIRWTEVLENADNYTMIYNRCYCMTNKCNVNLTECLRSHFESDGIDTNANHMLLVITSSTLITMNFRFFKWIL</sequence>
<dbReference type="AlphaFoldDB" id="A0A814BTE3"/>
<organism evidence="1 2">
    <name type="scientific">Adineta ricciae</name>
    <name type="common">Rotifer</name>
    <dbReference type="NCBI Taxonomy" id="249248"/>
    <lineage>
        <taxon>Eukaryota</taxon>
        <taxon>Metazoa</taxon>
        <taxon>Spiralia</taxon>
        <taxon>Gnathifera</taxon>
        <taxon>Rotifera</taxon>
        <taxon>Eurotatoria</taxon>
        <taxon>Bdelloidea</taxon>
        <taxon>Adinetida</taxon>
        <taxon>Adinetidae</taxon>
        <taxon>Adineta</taxon>
    </lineage>
</organism>
<keyword evidence="2" id="KW-1185">Reference proteome</keyword>
<comment type="caution">
    <text evidence="1">The sequence shown here is derived from an EMBL/GenBank/DDBJ whole genome shotgun (WGS) entry which is preliminary data.</text>
</comment>
<dbReference type="EMBL" id="CAJNOR010000504">
    <property type="protein sequence ID" value="CAF0933217.1"/>
    <property type="molecule type" value="Genomic_DNA"/>
</dbReference>
<name>A0A814BTE3_ADIRI</name>
<protein>
    <submittedName>
        <fullName evidence="1">Uncharacterized protein</fullName>
    </submittedName>
</protein>
<dbReference type="Proteomes" id="UP000663828">
    <property type="component" value="Unassembled WGS sequence"/>
</dbReference>
<gene>
    <name evidence="1" type="ORF">XAT740_LOCUS9697</name>
</gene>
<evidence type="ECO:0000313" key="2">
    <source>
        <dbReference type="Proteomes" id="UP000663828"/>
    </source>
</evidence>
<accession>A0A814BTE3</accession>
<evidence type="ECO:0000313" key="1">
    <source>
        <dbReference type="EMBL" id="CAF0933217.1"/>
    </source>
</evidence>